<dbReference type="EMBL" id="JANAKD010000392">
    <property type="protein sequence ID" value="KAJ3494298.1"/>
    <property type="molecule type" value="Genomic_DNA"/>
</dbReference>
<name>A0ACC1QYN6_9HYPO</name>
<evidence type="ECO:0000313" key="2">
    <source>
        <dbReference type="Proteomes" id="UP001148737"/>
    </source>
</evidence>
<evidence type="ECO:0000313" key="1">
    <source>
        <dbReference type="EMBL" id="KAJ3494298.1"/>
    </source>
</evidence>
<reference evidence="1" key="1">
    <citation type="submission" date="2022-07" db="EMBL/GenBank/DDBJ databases">
        <title>Genome Sequence of Lecanicillium saksenae.</title>
        <authorList>
            <person name="Buettner E."/>
        </authorList>
    </citation>
    <scope>NUCLEOTIDE SEQUENCE</scope>
    <source>
        <strain evidence="1">VT-O1</strain>
    </source>
</reference>
<gene>
    <name evidence="1" type="ORF">NLG97_g4165</name>
</gene>
<dbReference type="Proteomes" id="UP001148737">
    <property type="component" value="Unassembled WGS sequence"/>
</dbReference>
<organism evidence="1 2">
    <name type="scientific">Lecanicillium saksenae</name>
    <dbReference type="NCBI Taxonomy" id="468837"/>
    <lineage>
        <taxon>Eukaryota</taxon>
        <taxon>Fungi</taxon>
        <taxon>Dikarya</taxon>
        <taxon>Ascomycota</taxon>
        <taxon>Pezizomycotina</taxon>
        <taxon>Sordariomycetes</taxon>
        <taxon>Hypocreomycetidae</taxon>
        <taxon>Hypocreales</taxon>
        <taxon>Cordycipitaceae</taxon>
        <taxon>Lecanicillium</taxon>
    </lineage>
</organism>
<keyword evidence="2" id="KW-1185">Reference proteome</keyword>
<accession>A0ACC1QYN6</accession>
<sequence>MSGYAAEMQVRNNVRMLYSRMQTLLNRRSKQKRTVEISAPFDLKLEPVSLPGVSQDELAILREKATASRVGHHRVHPPLVLVHDLVGDAVPDLCLQPRQHASPRSRSPTSLVERRDKKKDTNNPFKEAIPFFFFFS</sequence>
<protein>
    <submittedName>
        <fullName evidence="1">Uncharacterized protein</fullName>
    </submittedName>
</protein>
<proteinExistence type="predicted"/>
<comment type="caution">
    <text evidence="1">The sequence shown here is derived from an EMBL/GenBank/DDBJ whole genome shotgun (WGS) entry which is preliminary data.</text>
</comment>